<comment type="caution">
    <text evidence="10">The sequence shown here is derived from an EMBL/GenBank/DDBJ whole genome shotgun (WGS) entry which is preliminary data.</text>
</comment>
<dbReference type="Pfam" id="PF00324">
    <property type="entry name" value="AA_permease"/>
    <property type="match status" value="1"/>
</dbReference>
<feature type="compositionally biased region" description="Basic and acidic residues" evidence="7">
    <location>
        <begin position="32"/>
        <end position="41"/>
    </location>
</feature>
<evidence type="ECO:0000256" key="2">
    <source>
        <dbReference type="ARBA" id="ARBA00022448"/>
    </source>
</evidence>
<feature type="transmembrane region" description="Helical" evidence="8">
    <location>
        <begin position="161"/>
        <end position="186"/>
    </location>
</feature>
<evidence type="ECO:0000256" key="7">
    <source>
        <dbReference type="SAM" id="MobiDB-lite"/>
    </source>
</evidence>
<evidence type="ECO:0000256" key="8">
    <source>
        <dbReference type="SAM" id="Phobius"/>
    </source>
</evidence>
<feature type="transmembrane region" description="Helical" evidence="8">
    <location>
        <begin position="314"/>
        <end position="335"/>
    </location>
</feature>
<keyword evidence="11" id="KW-1185">Reference proteome</keyword>
<feature type="transmembrane region" description="Helical" evidence="8">
    <location>
        <begin position="84"/>
        <end position="101"/>
    </location>
</feature>
<dbReference type="EMBL" id="JAVRRD010000010">
    <property type="protein sequence ID" value="KAK5054671.1"/>
    <property type="molecule type" value="Genomic_DNA"/>
</dbReference>
<sequence length="587" mass="65579">MTSSGNDHFYGEKGMPPHMMDETPMARGVRTHSRDDEEAVRRGSRKHSVVASLKANYGLADAQYDESIKTGYDNTHRKLKPRHIQLIGIGGTIGTALYVQIGRGLLNGGPGSLFLAFTIWCTFILCVTNCMAEMVTYLPISSPFIRFAGRYVDDAFGVAAGYNFFIFEAMLVPFEIVACNVIIHFWSDVVPAGGIIAICIVSYAAINLFAVKWYGESEFWLALGKMLLIIGLIIYTFIVMLGGNPLHDRFGFRYWKNPGSFTELWYEGSTGRFVGFLQCLIQASFTIAGPDYVSMAAGEAENPRQVLPRAYKAVVYRLTAFFVLGSLCVGILVPYNDPELKAAFNDGKPGAAASPYVVSMNRLRISVLPHIVNAMVLGSAFSAGNSYMYCASRSLFGLALEGKAPKIFRRCTRNGVPIYCVALVLLISLLSFLQVSNSSAVVLGWFVNLVTASQLINFSVMSFTYLKFKKALEVQGIDRNTLPYTAWLQPYAAYYALTGTFIMTFVGGYSVFLPGFWDIPTFLFSYTMIGVFPILFFGWKFIKKTKWLKPEEVDLTKDMDELAEYERNYMPRPPRNTFMKYFDKAFS</sequence>
<dbReference type="AlphaFoldDB" id="A0AAV9NGP5"/>
<organism evidence="10 11">
    <name type="scientific">Exophiala bonariae</name>
    <dbReference type="NCBI Taxonomy" id="1690606"/>
    <lineage>
        <taxon>Eukaryota</taxon>
        <taxon>Fungi</taxon>
        <taxon>Dikarya</taxon>
        <taxon>Ascomycota</taxon>
        <taxon>Pezizomycotina</taxon>
        <taxon>Eurotiomycetes</taxon>
        <taxon>Chaetothyriomycetidae</taxon>
        <taxon>Chaetothyriales</taxon>
        <taxon>Herpotrichiellaceae</taxon>
        <taxon>Exophiala</taxon>
    </lineage>
</organism>
<evidence type="ECO:0000256" key="5">
    <source>
        <dbReference type="ARBA" id="ARBA00022989"/>
    </source>
</evidence>
<dbReference type="GO" id="GO:0016020">
    <property type="term" value="C:membrane"/>
    <property type="evidence" value="ECO:0007669"/>
    <property type="project" value="UniProtKB-SubCell"/>
</dbReference>
<feature type="transmembrane region" description="Helical" evidence="8">
    <location>
        <begin position="192"/>
        <end position="214"/>
    </location>
</feature>
<feature type="transmembrane region" description="Helical" evidence="8">
    <location>
        <begin position="367"/>
        <end position="390"/>
    </location>
</feature>
<name>A0AAV9NGP5_9EURO</name>
<evidence type="ECO:0000256" key="3">
    <source>
        <dbReference type="ARBA" id="ARBA00022692"/>
    </source>
</evidence>
<dbReference type="FunFam" id="1.20.1740.10:FF:000006">
    <property type="entry name" value="General amino acid permease"/>
    <property type="match status" value="1"/>
</dbReference>
<dbReference type="Gene3D" id="1.20.1740.10">
    <property type="entry name" value="Amino acid/polyamine transporter I"/>
    <property type="match status" value="1"/>
</dbReference>
<comment type="subcellular location">
    <subcellularLocation>
        <location evidence="1">Membrane</location>
        <topology evidence="1">Multi-pass membrane protein</topology>
    </subcellularLocation>
</comment>
<feature type="domain" description="Amino acid permease/ SLC12A" evidence="9">
    <location>
        <begin position="83"/>
        <end position="547"/>
    </location>
</feature>
<keyword evidence="5 8" id="KW-1133">Transmembrane helix</keyword>
<evidence type="ECO:0000313" key="10">
    <source>
        <dbReference type="EMBL" id="KAK5054671.1"/>
    </source>
</evidence>
<feature type="transmembrane region" description="Helical" evidence="8">
    <location>
        <begin position="442"/>
        <end position="466"/>
    </location>
</feature>
<dbReference type="PIRSF" id="PIRSF006060">
    <property type="entry name" value="AA_transporter"/>
    <property type="match status" value="1"/>
</dbReference>
<dbReference type="Proteomes" id="UP001358417">
    <property type="component" value="Unassembled WGS sequence"/>
</dbReference>
<evidence type="ECO:0000256" key="1">
    <source>
        <dbReference type="ARBA" id="ARBA00004141"/>
    </source>
</evidence>
<accession>A0AAV9NGP5</accession>
<keyword evidence="3 8" id="KW-0812">Transmembrane</keyword>
<protein>
    <recommendedName>
        <fullName evidence="9">Amino acid permease/ SLC12A domain-containing protein</fullName>
    </recommendedName>
</protein>
<feature type="transmembrane region" description="Helical" evidence="8">
    <location>
        <begin position="113"/>
        <end position="140"/>
    </location>
</feature>
<feature type="transmembrane region" description="Helical" evidence="8">
    <location>
        <begin position="416"/>
        <end position="436"/>
    </location>
</feature>
<dbReference type="InterPro" id="IPR004840">
    <property type="entry name" value="Amino_acid_permease_CS"/>
</dbReference>
<feature type="transmembrane region" description="Helical" evidence="8">
    <location>
        <begin position="523"/>
        <end position="542"/>
    </location>
</feature>
<feature type="region of interest" description="Disordered" evidence="7">
    <location>
        <begin position="1"/>
        <end position="45"/>
    </location>
</feature>
<proteinExistence type="predicted"/>
<dbReference type="RefSeq" id="XP_064707444.1">
    <property type="nucleotide sequence ID" value="XM_064845186.1"/>
</dbReference>
<dbReference type="GO" id="GO:0015171">
    <property type="term" value="F:amino acid transmembrane transporter activity"/>
    <property type="evidence" value="ECO:0007669"/>
    <property type="project" value="TreeGrafter"/>
</dbReference>
<evidence type="ECO:0000256" key="4">
    <source>
        <dbReference type="ARBA" id="ARBA00022970"/>
    </source>
</evidence>
<dbReference type="PANTHER" id="PTHR43341">
    <property type="entry name" value="AMINO ACID PERMEASE"/>
    <property type="match status" value="1"/>
</dbReference>
<reference evidence="10 11" key="1">
    <citation type="submission" date="2023-08" db="EMBL/GenBank/DDBJ databases">
        <title>Black Yeasts Isolated from many extreme environments.</title>
        <authorList>
            <person name="Coleine C."/>
            <person name="Stajich J.E."/>
            <person name="Selbmann L."/>
        </authorList>
    </citation>
    <scope>NUCLEOTIDE SEQUENCE [LARGE SCALE GENOMIC DNA]</scope>
    <source>
        <strain evidence="10 11">CCFEE 5792</strain>
    </source>
</reference>
<keyword evidence="6 8" id="KW-0472">Membrane</keyword>
<keyword evidence="4" id="KW-0029">Amino-acid transport</keyword>
<evidence type="ECO:0000259" key="9">
    <source>
        <dbReference type="Pfam" id="PF00324"/>
    </source>
</evidence>
<feature type="transmembrane region" description="Helical" evidence="8">
    <location>
        <begin position="492"/>
        <end position="517"/>
    </location>
</feature>
<dbReference type="InterPro" id="IPR050524">
    <property type="entry name" value="APC_YAT"/>
</dbReference>
<dbReference type="GeneID" id="89969783"/>
<keyword evidence="2" id="KW-0813">Transport</keyword>
<dbReference type="PANTHER" id="PTHR43341:SF15">
    <property type="entry name" value="GENERAL AMINO ACID PERMEASE AGP2"/>
    <property type="match status" value="1"/>
</dbReference>
<dbReference type="InterPro" id="IPR004841">
    <property type="entry name" value="AA-permease/SLC12A_dom"/>
</dbReference>
<gene>
    <name evidence="10" type="ORF">LTR84_001563</name>
</gene>
<evidence type="ECO:0000256" key="6">
    <source>
        <dbReference type="ARBA" id="ARBA00023136"/>
    </source>
</evidence>
<evidence type="ECO:0000313" key="11">
    <source>
        <dbReference type="Proteomes" id="UP001358417"/>
    </source>
</evidence>
<feature type="transmembrane region" description="Helical" evidence="8">
    <location>
        <begin position="226"/>
        <end position="246"/>
    </location>
</feature>
<dbReference type="PROSITE" id="PS00218">
    <property type="entry name" value="AMINO_ACID_PERMEASE_1"/>
    <property type="match status" value="1"/>
</dbReference>